<feature type="compositionally biased region" description="Basic and acidic residues" evidence="1">
    <location>
        <begin position="174"/>
        <end position="192"/>
    </location>
</feature>
<evidence type="ECO:0000256" key="1">
    <source>
        <dbReference type="SAM" id="MobiDB-lite"/>
    </source>
</evidence>
<keyword evidence="3" id="KW-1185">Reference proteome</keyword>
<feature type="non-terminal residue" evidence="2">
    <location>
        <position position="1"/>
    </location>
</feature>
<dbReference type="OMA" id="MEANPHF"/>
<name>A0A0D2Q4C8_HYPSF</name>
<evidence type="ECO:0000313" key="3">
    <source>
        <dbReference type="Proteomes" id="UP000054270"/>
    </source>
</evidence>
<feature type="compositionally biased region" description="Polar residues" evidence="1">
    <location>
        <begin position="1"/>
        <end position="16"/>
    </location>
</feature>
<accession>A0A0D2Q4C8</accession>
<dbReference type="EMBL" id="KN817527">
    <property type="protein sequence ID" value="KJA26460.1"/>
    <property type="molecule type" value="Genomic_DNA"/>
</dbReference>
<feature type="region of interest" description="Disordered" evidence="1">
    <location>
        <begin position="1"/>
        <end position="22"/>
    </location>
</feature>
<sequence length="325" mass="36374">SVNNAGPSVAVTQPSDIGTRPPARIGRIVRPDNLPHSVLWSIEDTRQYEGLTTRSNKSRPKMELCIRKPNGEIISTPEYNGLQKLVRRVVADKLLTLPIPKDPAAASGQRTRRWYQRWYFPIYRDAITELEGAEPLLALCGGSWKADQLVGHHLYWQATRDHATNESANIGQKRGLEDTRDFEEDQSHDRETSIPLPSDLPPTENLRHTNGDVSKSSNRLDIDFIQIDKACKFLDHILSELSTDFPNMTTIANLFDAMEANPHFTDKPPSTTVVHFIDTLEAADPNSPDLSEDETDAQWGHKQLSGIWKGVLTSWDAIGCCDVAT</sequence>
<protein>
    <submittedName>
        <fullName evidence="2">Uncharacterized protein</fullName>
    </submittedName>
</protein>
<gene>
    <name evidence="2" type="ORF">HYPSUDRAFT_92993</name>
</gene>
<reference evidence="3" key="1">
    <citation type="submission" date="2014-04" db="EMBL/GenBank/DDBJ databases">
        <title>Evolutionary Origins and Diversification of the Mycorrhizal Mutualists.</title>
        <authorList>
            <consortium name="DOE Joint Genome Institute"/>
            <consortium name="Mycorrhizal Genomics Consortium"/>
            <person name="Kohler A."/>
            <person name="Kuo A."/>
            <person name="Nagy L.G."/>
            <person name="Floudas D."/>
            <person name="Copeland A."/>
            <person name="Barry K.W."/>
            <person name="Cichocki N."/>
            <person name="Veneault-Fourrey C."/>
            <person name="LaButti K."/>
            <person name="Lindquist E.A."/>
            <person name="Lipzen A."/>
            <person name="Lundell T."/>
            <person name="Morin E."/>
            <person name="Murat C."/>
            <person name="Riley R."/>
            <person name="Ohm R."/>
            <person name="Sun H."/>
            <person name="Tunlid A."/>
            <person name="Henrissat B."/>
            <person name="Grigoriev I.V."/>
            <person name="Hibbett D.S."/>
            <person name="Martin F."/>
        </authorList>
    </citation>
    <scope>NUCLEOTIDE SEQUENCE [LARGE SCALE GENOMIC DNA]</scope>
    <source>
        <strain evidence="3">FD-334 SS-4</strain>
    </source>
</reference>
<dbReference type="STRING" id="945553.A0A0D2Q4C8"/>
<dbReference type="OrthoDB" id="3227833at2759"/>
<feature type="non-terminal residue" evidence="2">
    <location>
        <position position="325"/>
    </location>
</feature>
<dbReference type="Proteomes" id="UP000054270">
    <property type="component" value="Unassembled WGS sequence"/>
</dbReference>
<evidence type="ECO:0000313" key="2">
    <source>
        <dbReference type="EMBL" id="KJA26460.1"/>
    </source>
</evidence>
<proteinExistence type="predicted"/>
<feature type="region of interest" description="Disordered" evidence="1">
    <location>
        <begin position="166"/>
        <end position="213"/>
    </location>
</feature>
<organism evidence="2 3">
    <name type="scientific">Hypholoma sublateritium (strain FD-334 SS-4)</name>
    <dbReference type="NCBI Taxonomy" id="945553"/>
    <lineage>
        <taxon>Eukaryota</taxon>
        <taxon>Fungi</taxon>
        <taxon>Dikarya</taxon>
        <taxon>Basidiomycota</taxon>
        <taxon>Agaricomycotina</taxon>
        <taxon>Agaricomycetes</taxon>
        <taxon>Agaricomycetidae</taxon>
        <taxon>Agaricales</taxon>
        <taxon>Agaricineae</taxon>
        <taxon>Strophariaceae</taxon>
        <taxon>Hypholoma</taxon>
    </lineage>
</organism>
<dbReference type="AlphaFoldDB" id="A0A0D2Q4C8"/>